<dbReference type="EMBL" id="SODD01000009">
    <property type="protein sequence ID" value="TDW21027.1"/>
    <property type="molecule type" value="Genomic_DNA"/>
</dbReference>
<feature type="domain" description="YgjP-like metallopeptidase" evidence="1">
    <location>
        <begin position="24"/>
        <end position="227"/>
    </location>
</feature>
<dbReference type="Gene3D" id="3.30.2010.10">
    <property type="entry name" value="Metalloproteases ('zincins'), catalytic domain"/>
    <property type="match status" value="1"/>
</dbReference>
<proteinExistence type="predicted"/>
<dbReference type="Pfam" id="PF01863">
    <property type="entry name" value="YgjP-like"/>
    <property type="match status" value="1"/>
</dbReference>
<dbReference type="PANTHER" id="PTHR30399">
    <property type="entry name" value="UNCHARACTERIZED PROTEIN YGJP"/>
    <property type="match status" value="1"/>
</dbReference>
<accession>A0A4R7ZSN5</accession>
<reference evidence="2 3" key="1">
    <citation type="submission" date="2019-03" db="EMBL/GenBank/DDBJ databases">
        <title>Genomic Encyclopedia of Type Strains, Phase IV (KMG-IV): sequencing the most valuable type-strain genomes for metagenomic binning, comparative biology and taxonomic classification.</title>
        <authorList>
            <person name="Goeker M."/>
        </authorList>
    </citation>
    <scope>NUCLEOTIDE SEQUENCE [LARGE SCALE GENOMIC DNA]</scope>
    <source>
        <strain evidence="2 3">DSM 28867</strain>
    </source>
</reference>
<gene>
    <name evidence="2" type="ORF">EDD63_10963</name>
</gene>
<dbReference type="RefSeq" id="WP_134168813.1">
    <property type="nucleotide sequence ID" value="NZ_SODD01000009.1"/>
</dbReference>
<evidence type="ECO:0000259" key="1">
    <source>
        <dbReference type="Pfam" id="PF01863"/>
    </source>
</evidence>
<comment type="caution">
    <text evidence="2">The sequence shown here is derived from an EMBL/GenBank/DDBJ whole genome shotgun (WGS) entry which is preliminary data.</text>
</comment>
<evidence type="ECO:0000313" key="2">
    <source>
        <dbReference type="EMBL" id="TDW21027.1"/>
    </source>
</evidence>
<dbReference type="AlphaFoldDB" id="A0A4R7ZSN5"/>
<dbReference type="CDD" id="cd07344">
    <property type="entry name" value="M48_yhfN_like"/>
    <property type="match status" value="1"/>
</dbReference>
<protein>
    <recommendedName>
        <fullName evidence="1">YgjP-like metallopeptidase domain-containing protein</fullName>
    </recommendedName>
</protein>
<dbReference type="OrthoDB" id="9811177at2"/>
<dbReference type="InterPro" id="IPR002725">
    <property type="entry name" value="YgjP-like_metallopeptidase"/>
</dbReference>
<dbReference type="InterPro" id="IPR053136">
    <property type="entry name" value="UTP_pyrophosphatase-like"/>
</dbReference>
<organism evidence="2 3">
    <name type="scientific">Breznakia blatticola</name>
    <dbReference type="NCBI Taxonomy" id="1754012"/>
    <lineage>
        <taxon>Bacteria</taxon>
        <taxon>Bacillati</taxon>
        <taxon>Bacillota</taxon>
        <taxon>Erysipelotrichia</taxon>
        <taxon>Erysipelotrichales</taxon>
        <taxon>Erysipelotrichaceae</taxon>
        <taxon>Breznakia</taxon>
    </lineage>
</organism>
<sequence length="232" mass="27882">MIETKQILIDGYRITYQLERKKMKNMVMRIQEDGSLKVSANPYIPQNKIDAFLQERVSWILTKQEKQHAIFERIFTSIQKNRSLYIFDEEYTIICVQSNKKGIQFLGSEVYAYYVNDKAECDTLLNKWIRQECEKRFIEVIHEFDHMLDDYRLSFPELKVRKMKSRWGSCATRSNQITLNTNLLHLPKSFCEYVVLHELAHFVQPNHSKHFYQIVENYMPDYKARTKLIQHL</sequence>
<dbReference type="PANTHER" id="PTHR30399:SF1">
    <property type="entry name" value="UTP PYROPHOSPHATASE"/>
    <property type="match status" value="1"/>
</dbReference>
<name>A0A4R7ZSN5_9FIRM</name>
<dbReference type="Proteomes" id="UP000294743">
    <property type="component" value="Unassembled WGS sequence"/>
</dbReference>
<evidence type="ECO:0000313" key="3">
    <source>
        <dbReference type="Proteomes" id="UP000294743"/>
    </source>
</evidence>
<keyword evidence="3" id="KW-1185">Reference proteome</keyword>